<dbReference type="STRING" id="587909.SAMN05421810_109147"/>
<keyword evidence="2" id="KW-1185">Reference proteome</keyword>
<proteinExistence type="predicted"/>
<dbReference type="EMBL" id="FOWW01000009">
    <property type="protein sequence ID" value="SFQ55199.1"/>
    <property type="molecule type" value="Genomic_DNA"/>
</dbReference>
<sequence length="71" mass="8010">MSLLGSVNRVIDKSAEVAARRVRTRAKVVLTTCPPPDRCIRCNRRCEPSGFSVSWCPNRPACVRIASYYIR</sequence>
<gene>
    <name evidence="1" type="ORF">SAMN05421810_109147</name>
</gene>
<accession>A0A1I5ZFA3</accession>
<dbReference type="AlphaFoldDB" id="A0A1I5ZFA3"/>
<evidence type="ECO:0000313" key="2">
    <source>
        <dbReference type="Proteomes" id="UP000198727"/>
    </source>
</evidence>
<protein>
    <submittedName>
        <fullName evidence="1">Uncharacterized protein</fullName>
    </submittedName>
</protein>
<dbReference type="Proteomes" id="UP000198727">
    <property type="component" value="Unassembled WGS sequence"/>
</dbReference>
<reference evidence="2" key="1">
    <citation type="submission" date="2016-10" db="EMBL/GenBank/DDBJ databases">
        <authorList>
            <person name="Varghese N."/>
            <person name="Submissions S."/>
        </authorList>
    </citation>
    <scope>NUCLEOTIDE SEQUENCE [LARGE SCALE GENOMIC DNA]</scope>
    <source>
        <strain evidence="2">CGMCC 4.5579</strain>
    </source>
</reference>
<evidence type="ECO:0000313" key="1">
    <source>
        <dbReference type="EMBL" id="SFQ55199.1"/>
    </source>
</evidence>
<organism evidence="1 2">
    <name type="scientific">Amycolatopsis arida</name>
    <dbReference type="NCBI Taxonomy" id="587909"/>
    <lineage>
        <taxon>Bacteria</taxon>
        <taxon>Bacillati</taxon>
        <taxon>Actinomycetota</taxon>
        <taxon>Actinomycetes</taxon>
        <taxon>Pseudonocardiales</taxon>
        <taxon>Pseudonocardiaceae</taxon>
        <taxon>Amycolatopsis</taxon>
    </lineage>
</organism>
<name>A0A1I5ZFA3_9PSEU</name>